<sequence length="588" mass="60407">MHTDDDVDGPAAAWPLAVLLTDDRADAEALVTTALAGRHREPTALRRAVARAALDAADRPAPASPLRDHGAAALAAALRALPRRTRVLAVVHLLDPVSAGELRAGPAETDAAVSALAAELGRQDARALAEREVLEAPFRAPGSPPPVRRPDRTPLPDRLRALAAGSELTTGQAAALEQDGGERRRSRRRTRLRVLAAVLTLAGLAALVRVVPSPGEEAAPVDVFAGPPRGSLAGNAEFLAELQAQGWAGTDLATQPPPADRRVVWAADVDGGRAALVVSGTDQDFAAAWFAGPSGAPPRGMRVQAVQLAPDRTLPVALAAPVRGALVVVGAPGDQVQVSPRPEITADGSVTRTSAPAATVDGVAVVELPQSTPTDSPAVRFSVVRDGRELPAGPLDVLTEPDPGPPWLPRLRPAPRPAAGDAAAGEQLRGLLGRLGQRADTSGTTVLWAGDLPGRDDRPVRTTLLAVPQLSGAVVVTAPYGTPADLSGRSDNDSCVTGVQPAGPPLRQRVVAVRCDLGGPTPVLLVVGPRGAGTVRLFDETGAALDDSPMDDGVAVLTSPAVVTDVEVTTADGSTVRARVVEETDLRG</sequence>
<keyword evidence="2" id="KW-0812">Transmembrane</keyword>
<reference evidence="3 5" key="1">
    <citation type="submission" date="2020-01" db="EMBL/GenBank/DDBJ databases">
        <title>the WGS Modestobacter muralis CPCC 204518.</title>
        <authorList>
            <person name="Jiang Z."/>
        </authorList>
    </citation>
    <scope>NUCLEOTIDE SEQUENCE [LARGE SCALE GENOMIC DNA]</scope>
    <source>
        <strain evidence="3 5">DSM 100205</strain>
    </source>
</reference>
<dbReference type="RefSeq" id="WP_163612787.1">
    <property type="nucleotide sequence ID" value="NZ_JAAGWB010000057.1"/>
</dbReference>
<evidence type="ECO:0000313" key="6">
    <source>
        <dbReference type="Proteomes" id="UP000471152"/>
    </source>
</evidence>
<protein>
    <recommendedName>
        <fullName evidence="7">DNA-directed RNA polymerase specialized sigma24 family protein</fullName>
    </recommendedName>
</protein>
<evidence type="ECO:0000256" key="1">
    <source>
        <dbReference type="SAM" id="MobiDB-lite"/>
    </source>
</evidence>
<comment type="caution">
    <text evidence="3">The sequence shown here is derived from an EMBL/GenBank/DDBJ whole genome shotgun (WGS) entry which is preliminary data.</text>
</comment>
<keyword evidence="2" id="KW-0472">Membrane</keyword>
<organism evidence="3 5">
    <name type="scientific">Modestobacter muralis</name>
    <dbReference type="NCBI Taxonomy" id="1608614"/>
    <lineage>
        <taxon>Bacteria</taxon>
        <taxon>Bacillati</taxon>
        <taxon>Actinomycetota</taxon>
        <taxon>Actinomycetes</taxon>
        <taxon>Geodermatophilales</taxon>
        <taxon>Geodermatophilaceae</taxon>
        <taxon>Modestobacter</taxon>
    </lineage>
</organism>
<dbReference type="EMBL" id="JAAGWH010000055">
    <property type="protein sequence ID" value="NEK96098.1"/>
    <property type="molecule type" value="Genomic_DNA"/>
</dbReference>
<evidence type="ECO:0008006" key="7">
    <source>
        <dbReference type="Google" id="ProtNLM"/>
    </source>
</evidence>
<evidence type="ECO:0000313" key="4">
    <source>
        <dbReference type="EMBL" id="NEN52986.1"/>
    </source>
</evidence>
<evidence type="ECO:0000313" key="3">
    <source>
        <dbReference type="EMBL" id="NEK96098.1"/>
    </source>
</evidence>
<feature type="transmembrane region" description="Helical" evidence="2">
    <location>
        <begin position="192"/>
        <end position="211"/>
    </location>
</feature>
<keyword evidence="5" id="KW-1185">Reference proteome</keyword>
<evidence type="ECO:0000313" key="5">
    <source>
        <dbReference type="Proteomes" id="UP000468828"/>
    </source>
</evidence>
<dbReference type="Proteomes" id="UP000471152">
    <property type="component" value="Unassembled WGS sequence"/>
</dbReference>
<feature type="compositionally biased region" description="Basic and acidic residues" evidence="1">
    <location>
        <begin position="148"/>
        <end position="160"/>
    </location>
</feature>
<dbReference type="EMBL" id="JAAGWB010000057">
    <property type="protein sequence ID" value="NEN52986.1"/>
    <property type="molecule type" value="Genomic_DNA"/>
</dbReference>
<gene>
    <name evidence="4" type="ORF">G3R41_18935</name>
    <name evidence="3" type="ORF">GCU67_18285</name>
</gene>
<name>A0A6P0F4A4_9ACTN</name>
<accession>A0A6P0F4A4</accession>
<reference evidence="4 6" key="2">
    <citation type="submission" date="2020-02" db="EMBL/GenBank/DDBJ databases">
        <title>The WGS of Modestobacter muralis DSM 100205.</title>
        <authorList>
            <person name="Jiang Z."/>
        </authorList>
    </citation>
    <scope>NUCLEOTIDE SEQUENCE [LARGE SCALE GENOMIC DNA]</scope>
    <source>
        <strain evidence="4 6">DSM 100205</strain>
    </source>
</reference>
<evidence type="ECO:0000256" key="2">
    <source>
        <dbReference type="SAM" id="Phobius"/>
    </source>
</evidence>
<dbReference type="AlphaFoldDB" id="A0A6P0F4A4"/>
<feature type="region of interest" description="Disordered" evidence="1">
    <location>
        <begin position="135"/>
        <end position="187"/>
    </location>
</feature>
<dbReference type="Proteomes" id="UP000468828">
    <property type="component" value="Unassembled WGS sequence"/>
</dbReference>
<keyword evidence="2" id="KW-1133">Transmembrane helix</keyword>
<proteinExistence type="predicted"/>